<evidence type="ECO:0000256" key="11">
    <source>
        <dbReference type="HAMAP-Rule" id="MF_00228"/>
    </source>
</evidence>
<comment type="pathway">
    <text evidence="3 11">Cofactor biosynthesis; thiamine diphosphate biosynthesis; 4-methyl-5-(2-phosphoethyl)-thiazole from 5-(2-hydroxyethyl)-4-methylthiazole: step 1/1.</text>
</comment>
<evidence type="ECO:0000256" key="8">
    <source>
        <dbReference type="ARBA" id="ARBA00022840"/>
    </source>
</evidence>
<keyword evidence="5 11" id="KW-0479">Metal-binding</keyword>
<evidence type="ECO:0000256" key="9">
    <source>
        <dbReference type="ARBA" id="ARBA00022842"/>
    </source>
</evidence>
<protein>
    <recommendedName>
        <fullName evidence="11">Hydroxyethylthiazole kinase</fullName>
        <ecNumber evidence="11">2.7.1.50</ecNumber>
    </recommendedName>
    <alternativeName>
        <fullName evidence="11">4-methyl-5-beta-hydroxyethylthiazole kinase</fullName>
        <shortName evidence="11">TH kinase</shortName>
        <shortName evidence="11">Thz kinase</shortName>
    </alternativeName>
</protein>
<dbReference type="InterPro" id="IPR000417">
    <property type="entry name" value="Hyethyz_kinase"/>
</dbReference>
<dbReference type="GO" id="GO:0009229">
    <property type="term" value="P:thiamine diphosphate biosynthetic process"/>
    <property type="evidence" value="ECO:0007669"/>
    <property type="project" value="UniProtKB-UniRule"/>
</dbReference>
<dbReference type="SUPFAM" id="SSF53613">
    <property type="entry name" value="Ribokinase-like"/>
    <property type="match status" value="1"/>
</dbReference>
<dbReference type="EC" id="2.7.1.50" evidence="11"/>
<comment type="function">
    <text evidence="11">Catalyzes the phosphorylation of the hydroxyl group of 4-methyl-5-beta-hydroxyethylthiazole (THZ).</text>
</comment>
<sequence>MINPSVTLAHVRANAPLVHNITNYVAMQTMANVLLAIGASPAMAHAREEAAELASLASALTINIGTPSIDWLGAMGEAAHAANRAGTPWVLDPVAVGATAFRRQAARRLANLRPTVIRGNASEIIALNAVIDDQNPTAGGGKGVDATDSIEHAEAAAQQLARSTGAIIAVTGPRDLVCDGEQIAMIDNGHPLMPRVTALGCALTGVIGAFLGAGAEPFEGTVSALAYYGLAGQQAAQQAQGPGSFAVQFLDALAAMDEATVDREARISHRSCKH</sequence>
<keyword evidence="10 11" id="KW-0784">Thiamine biosynthesis</keyword>
<evidence type="ECO:0000256" key="1">
    <source>
        <dbReference type="ARBA" id="ARBA00001771"/>
    </source>
</evidence>
<dbReference type="Pfam" id="PF02110">
    <property type="entry name" value="HK"/>
    <property type="match status" value="1"/>
</dbReference>
<dbReference type="PRINTS" id="PR01099">
    <property type="entry name" value="HYETHTZKNASE"/>
</dbReference>
<keyword evidence="7 11" id="KW-0418">Kinase</keyword>
<keyword evidence="6 11" id="KW-0547">Nucleotide-binding</keyword>
<accession>A0A9X0WAZ0</accession>
<feature type="binding site" evidence="11">
    <location>
        <position position="171"/>
    </location>
    <ligand>
        <name>ATP</name>
        <dbReference type="ChEBI" id="CHEBI:30616"/>
    </ligand>
</feature>
<dbReference type="GO" id="GO:0009228">
    <property type="term" value="P:thiamine biosynthetic process"/>
    <property type="evidence" value="ECO:0007669"/>
    <property type="project" value="UniProtKB-KW"/>
</dbReference>
<evidence type="ECO:0000256" key="10">
    <source>
        <dbReference type="ARBA" id="ARBA00022977"/>
    </source>
</evidence>
<evidence type="ECO:0000313" key="12">
    <source>
        <dbReference type="EMBL" id="MBK1620213.1"/>
    </source>
</evidence>
<feature type="binding site" evidence="11">
    <location>
        <position position="118"/>
    </location>
    <ligand>
        <name>ATP</name>
        <dbReference type="ChEBI" id="CHEBI:30616"/>
    </ligand>
</feature>
<dbReference type="AlphaFoldDB" id="A0A9X0WAZ0"/>
<reference evidence="12 13" key="1">
    <citation type="journal article" date="2020" name="Microorganisms">
        <title>Osmotic Adaptation and Compatible Solute Biosynthesis of Phototrophic Bacteria as Revealed from Genome Analyses.</title>
        <authorList>
            <person name="Imhoff J.F."/>
            <person name="Rahn T."/>
            <person name="Kunzel S."/>
            <person name="Keller A."/>
            <person name="Neulinger S.C."/>
        </authorList>
    </citation>
    <scope>NUCLEOTIDE SEQUENCE [LARGE SCALE GENOMIC DNA]</scope>
    <source>
        <strain evidence="12 13">DSM 25653</strain>
    </source>
</reference>
<feature type="binding site" evidence="11">
    <location>
        <position position="198"/>
    </location>
    <ligand>
        <name>substrate</name>
    </ligand>
</feature>
<organism evidence="12 13">
    <name type="scientific">Lamprobacter modestohalophilus</name>
    <dbReference type="NCBI Taxonomy" id="1064514"/>
    <lineage>
        <taxon>Bacteria</taxon>
        <taxon>Pseudomonadati</taxon>
        <taxon>Pseudomonadota</taxon>
        <taxon>Gammaproteobacteria</taxon>
        <taxon>Chromatiales</taxon>
        <taxon>Chromatiaceae</taxon>
        <taxon>Lamprobacter</taxon>
    </lineage>
</organism>
<dbReference type="InterPro" id="IPR029056">
    <property type="entry name" value="Ribokinase-like"/>
</dbReference>
<comment type="cofactor">
    <cofactor evidence="2 11">
        <name>Mg(2+)</name>
        <dbReference type="ChEBI" id="CHEBI:18420"/>
    </cofactor>
</comment>
<dbReference type="HAMAP" id="MF_00228">
    <property type="entry name" value="Thz_kinase"/>
    <property type="match status" value="1"/>
</dbReference>
<dbReference type="Gene3D" id="3.40.1190.20">
    <property type="match status" value="1"/>
</dbReference>
<comment type="caution">
    <text evidence="12">The sequence shown here is derived from an EMBL/GenBank/DDBJ whole genome shotgun (WGS) entry which is preliminary data.</text>
</comment>
<dbReference type="PIRSF" id="PIRSF000513">
    <property type="entry name" value="Thz_kinase"/>
    <property type="match status" value="1"/>
</dbReference>
<dbReference type="CDD" id="cd01170">
    <property type="entry name" value="THZ_kinase"/>
    <property type="match status" value="1"/>
</dbReference>
<evidence type="ECO:0000313" key="13">
    <source>
        <dbReference type="Proteomes" id="UP001138768"/>
    </source>
</evidence>
<keyword evidence="4 11" id="KW-0808">Transferase</keyword>
<dbReference type="GO" id="GO:0004417">
    <property type="term" value="F:hydroxyethylthiazole kinase activity"/>
    <property type="evidence" value="ECO:0007669"/>
    <property type="project" value="UniProtKB-UniRule"/>
</dbReference>
<comment type="similarity">
    <text evidence="11">Belongs to the Thz kinase family.</text>
</comment>
<feature type="binding site" evidence="11">
    <location>
        <position position="43"/>
    </location>
    <ligand>
        <name>substrate</name>
    </ligand>
</feature>
<name>A0A9X0WAZ0_9GAMM</name>
<proteinExistence type="inferred from homology"/>
<gene>
    <name evidence="11" type="primary">thiM</name>
    <name evidence="12" type="ORF">CKO42_17550</name>
</gene>
<keyword evidence="13" id="KW-1185">Reference proteome</keyword>
<keyword evidence="9 11" id="KW-0460">Magnesium</keyword>
<dbReference type="RefSeq" id="WP_200246839.1">
    <property type="nucleotide sequence ID" value="NZ_NRRY01000034.1"/>
</dbReference>
<evidence type="ECO:0000256" key="7">
    <source>
        <dbReference type="ARBA" id="ARBA00022777"/>
    </source>
</evidence>
<evidence type="ECO:0000256" key="2">
    <source>
        <dbReference type="ARBA" id="ARBA00001946"/>
    </source>
</evidence>
<evidence type="ECO:0000256" key="4">
    <source>
        <dbReference type="ARBA" id="ARBA00022679"/>
    </source>
</evidence>
<evidence type="ECO:0000256" key="5">
    <source>
        <dbReference type="ARBA" id="ARBA00022723"/>
    </source>
</evidence>
<dbReference type="NCBIfam" id="NF006830">
    <property type="entry name" value="PRK09355.1"/>
    <property type="match status" value="1"/>
</dbReference>
<evidence type="ECO:0000256" key="3">
    <source>
        <dbReference type="ARBA" id="ARBA00004868"/>
    </source>
</evidence>
<dbReference type="NCBIfam" id="TIGR00694">
    <property type="entry name" value="thiM"/>
    <property type="match status" value="1"/>
</dbReference>
<comment type="catalytic activity">
    <reaction evidence="1 11">
        <text>5-(2-hydroxyethyl)-4-methylthiazole + ATP = 4-methyl-5-(2-phosphooxyethyl)-thiazole + ADP + H(+)</text>
        <dbReference type="Rhea" id="RHEA:24212"/>
        <dbReference type="ChEBI" id="CHEBI:15378"/>
        <dbReference type="ChEBI" id="CHEBI:17957"/>
        <dbReference type="ChEBI" id="CHEBI:30616"/>
        <dbReference type="ChEBI" id="CHEBI:58296"/>
        <dbReference type="ChEBI" id="CHEBI:456216"/>
        <dbReference type="EC" id="2.7.1.50"/>
    </reaction>
</comment>
<dbReference type="GO" id="GO:0000287">
    <property type="term" value="F:magnesium ion binding"/>
    <property type="evidence" value="ECO:0007669"/>
    <property type="project" value="UniProtKB-UniRule"/>
</dbReference>
<dbReference type="EMBL" id="NRRY01000034">
    <property type="protein sequence ID" value="MBK1620213.1"/>
    <property type="molecule type" value="Genomic_DNA"/>
</dbReference>
<evidence type="ECO:0000256" key="6">
    <source>
        <dbReference type="ARBA" id="ARBA00022741"/>
    </source>
</evidence>
<dbReference type="GO" id="GO:0005524">
    <property type="term" value="F:ATP binding"/>
    <property type="evidence" value="ECO:0007669"/>
    <property type="project" value="UniProtKB-UniRule"/>
</dbReference>
<dbReference type="Proteomes" id="UP001138768">
    <property type="component" value="Unassembled WGS sequence"/>
</dbReference>
<keyword evidence="8 11" id="KW-0067">ATP-binding</keyword>